<dbReference type="Gene3D" id="3.40.50.720">
    <property type="entry name" value="NAD(P)-binding Rossmann-like Domain"/>
    <property type="match status" value="1"/>
</dbReference>
<comment type="caution">
    <text evidence="3">The sequence shown here is derived from an EMBL/GenBank/DDBJ whole genome shotgun (WGS) entry which is preliminary data.</text>
</comment>
<feature type="domain" description="DUF2520" evidence="2">
    <location>
        <begin position="121"/>
        <end position="245"/>
    </location>
</feature>
<gene>
    <name evidence="3" type="ORF">MYP_4796</name>
</gene>
<dbReference type="PANTHER" id="PTHR40459">
    <property type="entry name" value="CONSERVED HYPOTHETICAL ALANINE AND LEUCINE RICH PROTEIN"/>
    <property type="match status" value="1"/>
</dbReference>
<dbReference type="InterPro" id="IPR037108">
    <property type="entry name" value="TM1727-like_C_sf"/>
</dbReference>
<dbReference type="PANTHER" id="PTHR40459:SF1">
    <property type="entry name" value="CONSERVED HYPOTHETICAL ALANINE AND LEUCINE RICH PROTEIN"/>
    <property type="match status" value="1"/>
</dbReference>
<evidence type="ECO:0000259" key="1">
    <source>
        <dbReference type="Pfam" id="PF03807"/>
    </source>
</evidence>
<dbReference type="SUPFAM" id="SSF48179">
    <property type="entry name" value="6-phosphogluconate dehydrogenase C-terminal domain-like"/>
    <property type="match status" value="1"/>
</dbReference>
<proteinExistence type="predicted"/>
<dbReference type="STRING" id="153721.MYP_4796"/>
<accession>A0A098LKQ0</accession>
<reference evidence="3 4" key="1">
    <citation type="submission" date="2014-09" db="EMBL/GenBank/DDBJ databases">
        <title>Sporocytophaga myxococcoides PG-01 genome sequencing.</title>
        <authorList>
            <person name="Liu L."/>
            <person name="Gao P.J."/>
            <person name="Chen G.J."/>
            <person name="Wang L.S."/>
        </authorList>
    </citation>
    <scope>NUCLEOTIDE SEQUENCE [LARGE SCALE GENOMIC DNA]</scope>
    <source>
        <strain evidence="3 4">PG-01</strain>
    </source>
</reference>
<dbReference type="InterPro" id="IPR036291">
    <property type="entry name" value="NAD(P)-bd_dom_sf"/>
</dbReference>
<evidence type="ECO:0008006" key="5">
    <source>
        <dbReference type="Google" id="ProtNLM"/>
    </source>
</evidence>
<dbReference type="eggNOG" id="COG5495">
    <property type="taxonomic scope" value="Bacteria"/>
</dbReference>
<name>A0A098LKQ0_9BACT</name>
<evidence type="ECO:0000313" key="3">
    <source>
        <dbReference type="EMBL" id="GAL87566.1"/>
    </source>
</evidence>
<dbReference type="AlphaFoldDB" id="A0A098LKQ0"/>
<dbReference type="Proteomes" id="UP000030185">
    <property type="component" value="Unassembled WGS sequence"/>
</dbReference>
<evidence type="ECO:0000259" key="2">
    <source>
        <dbReference type="Pfam" id="PF10728"/>
    </source>
</evidence>
<dbReference type="Pfam" id="PF10728">
    <property type="entry name" value="DUF2520"/>
    <property type="match status" value="1"/>
</dbReference>
<dbReference type="InterPro" id="IPR028939">
    <property type="entry name" value="P5C_Rdtase_cat_N"/>
</dbReference>
<dbReference type="SUPFAM" id="SSF51735">
    <property type="entry name" value="NAD(P)-binding Rossmann-fold domains"/>
    <property type="match status" value="1"/>
</dbReference>
<sequence length="253" mass="28009">MIGSGNLASHLAPALENAGHFVNEVYSRNPNSAKNLCSMLYNAACVSSLNFTQSKSAIFIIAVNDDAIEEVSAQISLPPNGILLHTSGTKSISILSCFEHFGSLYPLQTFTKRKKVSWEEIPILTEGSDEETSKHILALGKSISTKAFQASEEKRKLVHLSAVFSANFANHLLYMAKSMLDENDIDFTILQPLLSETLKKAFEIDPIKAQTGPAVRKDISTIRDHLKILDNKEDFKKIYKDITENIIKVHSQS</sequence>
<feature type="domain" description="Pyrroline-5-carboxylate reductase catalytic N-terminal" evidence="1">
    <location>
        <begin position="2"/>
        <end position="77"/>
    </location>
</feature>
<dbReference type="InterPro" id="IPR008927">
    <property type="entry name" value="6-PGluconate_DH-like_C_sf"/>
</dbReference>
<dbReference type="Gene3D" id="1.10.1040.20">
    <property type="entry name" value="ProC-like, C-terminal domain"/>
    <property type="match status" value="1"/>
</dbReference>
<organism evidence="3 4">
    <name type="scientific">Sporocytophaga myxococcoides</name>
    <dbReference type="NCBI Taxonomy" id="153721"/>
    <lineage>
        <taxon>Bacteria</taxon>
        <taxon>Pseudomonadati</taxon>
        <taxon>Bacteroidota</taxon>
        <taxon>Cytophagia</taxon>
        <taxon>Cytophagales</taxon>
        <taxon>Cytophagaceae</taxon>
        <taxon>Sporocytophaga</taxon>
    </lineage>
</organism>
<dbReference type="EMBL" id="BBLT01000014">
    <property type="protein sequence ID" value="GAL87566.1"/>
    <property type="molecule type" value="Genomic_DNA"/>
</dbReference>
<evidence type="ECO:0000313" key="4">
    <source>
        <dbReference type="Proteomes" id="UP000030185"/>
    </source>
</evidence>
<dbReference type="Pfam" id="PF03807">
    <property type="entry name" value="F420_oxidored"/>
    <property type="match status" value="1"/>
</dbReference>
<protein>
    <recommendedName>
        <fullName evidence="5">DUF2520 domain-containing protein</fullName>
    </recommendedName>
</protein>
<dbReference type="InterPro" id="IPR018931">
    <property type="entry name" value="DUF2520"/>
</dbReference>
<keyword evidence="4" id="KW-1185">Reference proteome</keyword>